<name>A0ABM9DFM8_9HYPH</name>
<dbReference type="EMBL" id="CAKXZS010000002">
    <property type="protein sequence ID" value="CAH2394539.1"/>
    <property type="molecule type" value="Genomic_DNA"/>
</dbReference>
<keyword evidence="2" id="KW-1185">Reference proteome</keyword>
<protein>
    <submittedName>
        <fullName evidence="1">Uncharacterized protein</fullName>
    </submittedName>
</protein>
<reference evidence="1" key="1">
    <citation type="submission" date="2022-03" db="EMBL/GenBank/DDBJ databases">
        <authorList>
            <person name="Brunel B."/>
        </authorList>
    </citation>
    <scope>NUCLEOTIDE SEQUENCE</scope>
    <source>
        <strain evidence="1">STM4922sample</strain>
    </source>
</reference>
<comment type="caution">
    <text evidence="1">The sequence shown here is derived from an EMBL/GenBank/DDBJ whole genome shotgun (WGS) entry which is preliminary data.</text>
</comment>
<evidence type="ECO:0000313" key="1">
    <source>
        <dbReference type="EMBL" id="CAH2394539.1"/>
    </source>
</evidence>
<gene>
    <name evidence="1" type="ORF">MES4922_100128</name>
</gene>
<sequence>MRLSLIRQPQRFPKQACRRKSIIGTQAYDLEDCHQTVVKPFYVALVGISAKTPCRNLPPPSSSRLPRRS</sequence>
<accession>A0ABM9DFM8</accession>
<dbReference type="Proteomes" id="UP001152604">
    <property type="component" value="Unassembled WGS sequence"/>
</dbReference>
<evidence type="ECO:0000313" key="2">
    <source>
        <dbReference type="Proteomes" id="UP001152604"/>
    </source>
</evidence>
<organism evidence="1 2">
    <name type="scientific">Mesorhizobium ventifaucium</name>
    <dbReference type="NCBI Taxonomy" id="666020"/>
    <lineage>
        <taxon>Bacteria</taxon>
        <taxon>Pseudomonadati</taxon>
        <taxon>Pseudomonadota</taxon>
        <taxon>Alphaproteobacteria</taxon>
        <taxon>Hyphomicrobiales</taxon>
        <taxon>Phyllobacteriaceae</taxon>
        <taxon>Mesorhizobium</taxon>
    </lineage>
</organism>
<proteinExistence type="predicted"/>